<feature type="domain" description="Integrase catalytic" evidence="4">
    <location>
        <begin position="332"/>
        <end position="504"/>
    </location>
</feature>
<evidence type="ECO:0000313" key="5">
    <source>
        <dbReference type="EMBL" id="RVW61183.1"/>
    </source>
</evidence>
<dbReference type="Pfam" id="PF13976">
    <property type="entry name" value="gag_pre-integrs"/>
    <property type="match status" value="1"/>
</dbReference>
<dbReference type="InterPro" id="IPR036397">
    <property type="entry name" value="RNaseH_sf"/>
</dbReference>
<dbReference type="EMBL" id="QGNW01000842">
    <property type="protein sequence ID" value="RVW61183.1"/>
    <property type="molecule type" value="Genomic_DNA"/>
</dbReference>
<keyword evidence="1" id="KW-0862">Zinc</keyword>
<dbReference type="InterPro" id="IPR025724">
    <property type="entry name" value="GAG-pre-integrase_dom"/>
</dbReference>
<dbReference type="InterPro" id="IPR057670">
    <property type="entry name" value="SH3_retrovirus"/>
</dbReference>
<dbReference type="Pfam" id="PF25597">
    <property type="entry name" value="SH3_retrovirus"/>
    <property type="match status" value="1"/>
</dbReference>
<evidence type="ECO:0000259" key="4">
    <source>
        <dbReference type="PROSITE" id="PS50994"/>
    </source>
</evidence>
<sequence length="745" mass="85724">MYIKTKISASIRGLIEQHENVRELLKAIDEFVTLDKALASTLIMKFTSLKLTGVRGVREHIMEMRDIVAQLKKLEVEMSESFLVHFILNTLPPQYGPFKISYNTHKDKWSINELMTMCVQEEGRLMMEQGESVMLVTQRKGKKGKSQANQKRKQQISPKSDIKKDEKCFFCKKKGHVKKKCLKFQNWLEKKGNPTSFVCYESNMVNVNTNTWWIDSRSTIHISNSLQETSFSLIYKSDCVGNGILSDDLYCIFLQNDTAHNSLHVQTGIKRCVVKEDSSTLWHRRLGHISIDRIKRLVNDGVLSTLDFIDFETCVDCIKGKQTNKSKKGATRSSTILEIIHTDICSLDMDSHGHKYFISFIDDFSRYMYLYILDNKHEALDAFKVFKAEVEKQYGKQIKIVRSDRGGEYYGRYLEDGQSPKPFAKFLQEHGIVAQYTMSGSPDQNGVAERRNRTLLDMVRSMLSSSKLPKFLWTEALKTTVYILNRVPTKVVPKTPFELLKCWKPSLRHMRVWGCSSEVIIYNPQEKKLDPRTISGYFIGYAEKSKGYRFYCPSHNTRIVESRNAKFLEYDLVGGSDQFRNIVSDIDHTKSQPFTSSDRLFIVHNTPQVQTGVERTIDEVQPVIEVPQVVDNIPIDQVDQELPNTSEQQVEPHTSSEDIGATLRKSAQTKRSAIPSDYVVYLRESDYNIGAENNPESFSQAMSCRESELWYNAMKDEMSSMRCNDVWDLVELPNGVKTIGCKWVF</sequence>
<feature type="domain" description="CCHC-type" evidence="3">
    <location>
        <begin position="167"/>
        <end position="181"/>
    </location>
</feature>
<dbReference type="InterPro" id="IPR012337">
    <property type="entry name" value="RNaseH-like_sf"/>
</dbReference>
<dbReference type="AlphaFoldDB" id="A0A438FMH0"/>
<evidence type="ECO:0000256" key="2">
    <source>
        <dbReference type="SAM" id="MobiDB-lite"/>
    </source>
</evidence>
<dbReference type="PANTHER" id="PTHR42648">
    <property type="entry name" value="TRANSPOSASE, PUTATIVE-RELATED"/>
    <property type="match status" value="1"/>
</dbReference>
<accession>A0A438FMH0</accession>
<gene>
    <name evidence="5" type="primary">POLX_638</name>
    <name evidence="5" type="ORF">CK203_020502</name>
</gene>
<organism evidence="5 6">
    <name type="scientific">Vitis vinifera</name>
    <name type="common">Grape</name>
    <dbReference type="NCBI Taxonomy" id="29760"/>
    <lineage>
        <taxon>Eukaryota</taxon>
        <taxon>Viridiplantae</taxon>
        <taxon>Streptophyta</taxon>
        <taxon>Embryophyta</taxon>
        <taxon>Tracheophyta</taxon>
        <taxon>Spermatophyta</taxon>
        <taxon>Magnoliopsida</taxon>
        <taxon>eudicotyledons</taxon>
        <taxon>Gunneridae</taxon>
        <taxon>Pentapetalae</taxon>
        <taxon>rosids</taxon>
        <taxon>Vitales</taxon>
        <taxon>Vitaceae</taxon>
        <taxon>Viteae</taxon>
        <taxon>Vitis</taxon>
    </lineage>
</organism>
<feature type="region of interest" description="Disordered" evidence="2">
    <location>
        <begin position="643"/>
        <end position="668"/>
    </location>
</feature>
<dbReference type="PROSITE" id="PS50994">
    <property type="entry name" value="INTEGRASE"/>
    <property type="match status" value="1"/>
</dbReference>
<keyword evidence="1" id="KW-0863">Zinc-finger</keyword>
<feature type="region of interest" description="Disordered" evidence="2">
    <location>
        <begin position="137"/>
        <end position="160"/>
    </location>
</feature>
<dbReference type="InterPro" id="IPR036875">
    <property type="entry name" value="Znf_CCHC_sf"/>
</dbReference>
<dbReference type="Gene3D" id="3.30.420.10">
    <property type="entry name" value="Ribonuclease H-like superfamily/Ribonuclease H"/>
    <property type="match status" value="1"/>
</dbReference>
<proteinExistence type="predicted"/>
<comment type="caution">
    <text evidence="5">The sequence shown here is derived from an EMBL/GenBank/DDBJ whole genome shotgun (WGS) entry which is preliminary data.</text>
</comment>
<keyword evidence="1" id="KW-0479">Metal-binding</keyword>
<evidence type="ECO:0000259" key="3">
    <source>
        <dbReference type="PROSITE" id="PS50158"/>
    </source>
</evidence>
<dbReference type="Pfam" id="PF00665">
    <property type="entry name" value="rve"/>
    <property type="match status" value="1"/>
</dbReference>
<dbReference type="InterPro" id="IPR001878">
    <property type="entry name" value="Znf_CCHC"/>
</dbReference>
<feature type="compositionally biased region" description="Polar residues" evidence="2">
    <location>
        <begin position="643"/>
        <end position="653"/>
    </location>
</feature>
<evidence type="ECO:0000313" key="6">
    <source>
        <dbReference type="Proteomes" id="UP000288805"/>
    </source>
</evidence>
<dbReference type="PROSITE" id="PS50158">
    <property type="entry name" value="ZF_CCHC"/>
    <property type="match status" value="1"/>
</dbReference>
<dbReference type="PANTHER" id="PTHR42648:SF28">
    <property type="entry name" value="TRANSPOSON-ENCODED PROTEIN WITH RIBONUCLEASE H-LIKE AND RETROVIRUS ZINC FINGER-LIKE DOMAINS"/>
    <property type="match status" value="1"/>
</dbReference>
<dbReference type="GO" id="GO:0003676">
    <property type="term" value="F:nucleic acid binding"/>
    <property type="evidence" value="ECO:0007669"/>
    <property type="project" value="InterPro"/>
</dbReference>
<reference evidence="5 6" key="1">
    <citation type="journal article" date="2018" name="PLoS Genet.">
        <title>Population sequencing reveals clonal diversity and ancestral inbreeding in the grapevine cultivar Chardonnay.</title>
        <authorList>
            <person name="Roach M.J."/>
            <person name="Johnson D.L."/>
            <person name="Bohlmann J."/>
            <person name="van Vuuren H.J."/>
            <person name="Jones S.J."/>
            <person name="Pretorius I.S."/>
            <person name="Schmidt S.A."/>
            <person name="Borneman A.R."/>
        </authorList>
    </citation>
    <scope>NUCLEOTIDE SEQUENCE [LARGE SCALE GENOMIC DNA]</scope>
    <source>
        <strain evidence="6">cv. Chardonnay</strain>
        <tissue evidence="5">Leaf</tissue>
    </source>
</reference>
<evidence type="ECO:0000256" key="1">
    <source>
        <dbReference type="PROSITE-ProRule" id="PRU00047"/>
    </source>
</evidence>
<protein>
    <submittedName>
        <fullName evidence="5">Retrovirus-related Pol polyprotein from transposon TNT 1-94</fullName>
    </submittedName>
</protein>
<dbReference type="Pfam" id="PF14223">
    <property type="entry name" value="Retrotran_gag_2"/>
    <property type="match status" value="1"/>
</dbReference>
<dbReference type="InterPro" id="IPR001584">
    <property type="entry name" value="Integrase_cat-core"/>
</dbReference>
<dbReference type="GO" id="GO:0008270">
    <property type="term" value="F:zinc ion binding"/>
    <property type="evidence" value="ECO:0007669"/>
    <property type="project" value="UniProtKB-KW"/>
</dbReference>
<dbReference type="InterPro" id="IPR039537">
    <property type="entry name" value="Retrotran_Ty1/copia-like"/>
</dbReference>
<dbReference type="GO" id="GO:0015074">
    <property type="term" value="P:DNA integration"/>
    <property type="evidence" value="ECO:0007669"/>
    <property type="project" value="InterPro"/>
</dbReference>
<dbReference type="SUPFAM" id="SSF53098">
    <property type="entry name" value="Ribonuclease H-like"/>
    <property type="match status" value="1"/>
</dbReference>
<feature type="compositionally biased region" description="Basic residues" evidence="2">
    <location>
        <begin position="139"/>
        <end position="154"/>
    </location>
</feature>
<dbReference type="SUPFAM" id="SSF57756">
    <property type="entry name" value="Retrovirus zinc finger-like domains"/>
    <property type="match status" value="1"/>
</dbReference>
<name>A0A438FMH0_VITVI</name>
<dbReference type="Proteomes" id="UP000288805">
    <property type="component" value="Unassembled WGS sequence"/>
</dbReference>